<dbReference type="OrthoDB" id="6782675at2759"/>
<organism evidence="1 3">
    <name type="scientific">Didymodactylos carnosus</name>
    <dbReference type="NCBI Taxonomy" id="1234261"/>
    <lineage>
        <taxon>Eukaryota</taxon>
        <taxon>Metazoa</taxon>
        <taxon>Spiralia</taxon>
        <taxon>Gnathifera</taxon>
        <taxon>Rotifera</taxon>
        <taxon>Eurotatoria</taxon>
        <taxon>Bdelloidea</taxon>
        <taxon>Philodinida</taxon>
        <taxon>Philodinidae</taxon>
        <taxon>Didymodactylos</taxon>
    </lineage>
</organism>
<dbReference type="Proteomes" id="UP000663829">
    <property type="component" value="Unassembled WGS sequence"/>
</dbReference>
<proteinExistence type="predicted"/>
<evidence type="ECO:0000313" key="2">
    <source>
        <dbReference type="EMBL" id="CAF4510292.1"/>
    </source>
</evidence>
<evidence type="ECO:0000313" key="1">
    <source>
        <dbReference type="EMBL" id="CAF1620469.1"/>
    </source>
</evidence>
<comment type="caution">
    <text evidence="1">The sequence shown here is derived from an EMBL/GenBank/DDBJ whole genome shotgun (WGS) entry which is preliminary data.</text>
</comment>
<sequence length="198" mass="23031">MLDIEKLVYNLSDKELTHPQLKLLGRGWKFCIEQKMNETLNVKTEIEYGMQIIKQKIPEGNPSWIKICDQIKIIANDMLKRTEKKSIGNLSNEELQALRELKLDKTIVILKADKGNAVVIMNKKDYVEKVNEMLKVSKKFIVGNVDETMEEEQKINRRLTQLKRNKKITAKEYEIICIRKLNTNDVLHSKSSQTKLSS</sequence>
<dbReference type="AlphaFoldDB" id="A0A816C9C3"/>
<reference evidence="1" key="1">
    <citation type="submission" date="2021-02" db="EMBL/GenBank/DDBJ databases">
        <authorList>
            <person name="Nowell W R."/>
        </authorList>
    </citation>
    <scope>NUCLEOTIDE SEQUENCE</scope>
</reference>
<dbReference type="EMBL" id="CAJOBC010107693">
    <property type="protein sequence ID" value="CAF4510292.1"/>
    <property type="molecule type" value="Genomic_DNA"/>
</dbReference>
<gene>
    <name evidence="1" type="ORF">GPM918_LOCUS43703</name>
    <name evidence="2" type="ORF">SRO942_LOCUS45277</name>
</gene>
<keyword evidence="3" id="KW-1185">Reference proteome</keyword>
<dbReference type="Proteomes" id="UP000681722">
    <property type="component" value="Unassembled WGS sequence"/>
</dbReference>
<protein>
    <submittedName>
        <fullName evidence="1">Uncharacterized protein</fullName>
    </submittedName>
</protein>
<accession>A0A816C9C3</accession>
<evidence type="ECO:0000313" key="3">
    <source>
        <dbReference type="Proteomes" id="UP000663829"/>
    </source>
</evidence>
<dbReference type="EMBL" id="CAJNOQ010040542">
    <property type="protein sequence ID" value="CAF1620469.1"/>
    <property type="molecule type" value="Genomic_DNA"/>
</dbReference>
<name>A0A816C9C3_9BILA</name>